<evidence type="ECO:0000256" key="1">
    <source>
        <dbReference type="ARBA" id="ARBA00022729"/>
    </source>
</evidence>
<dbReference type="OrthoDB" id="8673316at2"/>
<dbReference type="Proteomes" id="UP000598196">
    <property type="component" value="Unassembled WGS sequence"/>
</dbReference>
<name>A0A917YJZ2_9RHOB</name>
<proteinExistence type="predicted"/>
<sequence>MKTGVLLALTLGFTGVARAEDFDIEALIAAAKAEPPITVFDSTGKIVDMAEAFTAKYGVQATGTKTKATAQLETIIREAQSGNVQGDVSLISDVPAAIGQLLPGGFAESWVPPDLAADIEPMAQNPLLVVSSPNVLAFNTALYEACPITNIWQLTEPEWKGKVAMQDPLGKPSYTDWFNQMRAHADDRLRAAYEAHYGKPLETDKGSATEAFVAALAANGPLLTDSDSAAAEAVAAPGQTEPFIGLVSAAKFRDNAGAGFTLGLCSGIDPFIGFANATVGLIVKGTDSPNAARLFIHYVMTAEGIAPQAEDGKLSSNRTVGLPADEPSGISAHMAEVLTYNPATGLDDWDTRQDWQDFWRLHHQR</sequence>
<organism evidence="2 3">
    <name type="scientific">Gemmobacter aquaticus</name>
    <dbReference type="NCBI Taxonomy" id="490185"/>
    <lineage>
        <taxon>Bacteria</taxon>
        <taxon>Pseudomonadati</taxon>
        <taxon>Pseudomonadota</taxon>
        <taxon>Alphaproteobacteria</taxon>
        <taxon>Rhodobacterales</taxon>
        <taxon>Paracoccaceae</taxon>
        <taxon>Gemmobacter</taxon>
    </lineage>
</organism>
<reference evidence="2 3" key="1">
    <citation type="journal article" date="2014" name="Int. J. Syst. Evol. Microbiol.">
        <title>Complete genome sequence of Corynebacterium casei LMG S-19264T (=DSM 44701T), isolated from a smear-ripened cheese.</title>
        <authorList>
            <consortium name="US DOE Joint Genome Institute (JGI-PGF)"/>
            <person name="Walter F."/>
            <person name="Albersmeier A."/>
            <person name="Kalinowski J."/>
            <person name="Ruckert C."/>
        </authorList>
    </citation>
    <scope>NUCLEOTIDE SEQUENCE [LARGE SCALE GENOMIC DNA]</scope>
    <source>
        <strain evidence="2 3">CGMCC 1.7029</strain>
    </source>
</reference>
<dbReference type="PANTHER" id="PTHR30006">
    <property type="entry name" value="THIAMINE-BINDING PERIPLASMIC PROTEIN-RELATED"/>
    <property type="match status" value="1"/>
</dbReference>
<keyword evidence="1" id="KW-0732">Signal</keyword>
<evidence type="ECO:0000313" key="2">
    <source>
        <dbReference type="EMBL" id="GGO33013.1"/>
    </source>
</evidence>
<dbReference type="PANTHER" id="PTHR30006:SF25">
    <property type="entry name" value="PHOSPHOGLYCERATE TRANSPORT REGULATORY PROTEIN PGTC"/>
    <property type="match status" value="1"/>
</dbReference>
<gene>
    <name evidence="2" type="ORF">GCM10010991_21690</name>
</gene>
<dbReference type="AlphaFoldDB" id="A0A917YJZ2"/>
<keyword evidence="3" id="KW-1185">Reference proteome</keyword>
<dbReference type="SUPFAM" id="SSF53850">
    <property type="entry name" value="Periplasmic binding protein-like II"/>
    <property type="match status" value="1"/>
</dbReference>
<accession>A0A917YJZ2</accession>
<dbReference type="Gene3D" id="3.40.190.10">
    <property type="entry name" value="Periplasmic binding protein-like II"/>
    <property type="match status" value="2"/>
</dbReference>
<dbReference type="GO" id="GO:0030288">
    <property type="term" value="C:outer membrane-bounded periplasmic space"/>
    <property type="evidence" value="ECO:0007669"/>
    <property type="project" value="TreeGrafter"/>
</dbReference>
<comment type="caution">
    <text evidence="2">The sequence shown here is derived from an EMBL/GenBank/DDBJ whole genome shotgun (WGS) entry which is preliminary data.</text>
</comment>
<dbReference type="RefSeq" id="WP_146286880.1">
    <property type="nucleotide sequence ID" value="NZ_BMLP01000003.1"/>
</dbReference>
<dbReference type="Pfam" id="PF13531">
    <property type="entry name" value="SBP_bac_11"/>
    <property type="match status" value="1"/>
</dbReference>
<dbReference type="EMBL" id="BMLP01000003">
    <property type="protein sequence ID" value="GGO33013.1"/>
    <property type="molecule type" value="Genomic_DNA"/>
</dbReference>
<protein>
    <submittedName>
        <fullName evidence="2">ABC transporter substrate-binding protein</fullName>
    </submittedName>
</protein>
<evidence type="ECO:0000313" key="3">
    <source>
        <dbReference type="Proteomes" id="UP000598196"/>
    </source>
</evidence>